<evidence type="ECO:0000313" key="3">
    <source>
        <dbReference type="Proteomes" id="UP000649826"/>
    </source>
</evidence>
<dbReference type="PANTHER" id="PTHR30383">
    <property type="entry name" value="THIOESTERASE 1/PROTEASE 1/LYSOPHOSPHOLIPASE L1"/>
    <property type="match status" value="1"/>
</dbReference>
<comment type="caution">
    <text evidence="2">The sequence shown here is derived from an EMBL/GenBank/DDBJ whole genome shotgun (WGS) entry which is preliminary data.</text>
</comment>
<dbReference type="CDD" id="cd00229">
    <property type="entry name" value="SGNH_hydrolase"/>
    <property type="match status" value="1"/>
</dbReference>
<dbReference type="EMBL" id="JACOQG010000007">
    <property type="protein sequence ID" value="MBC5779287.1"/>
    <property type="molecule type" value="Genomic_DNA"/>
</dbReference>
<sequence length="200" mass="22863">MHILCLGDSITDCNHLFEDFPLGNGYVQLLAEKLPYNVQIKNHGIDGFTVSRILENIQTHRISLHRNPIITLLVGINDIGLIMNTHRTEEQKQQMLKEFTVHYKELLKLLTADAQQVILMEPFIFPCPAEYQNWIPYVHAMSQKIRSLSFQFSLPFLPLQDYLNQEASVKGFPAVTTDGIHLTALGHSLLAKRLYPLLNV</sequence>
<reference evidence="2 3" key="1">
    <citation type="submission" date="2020-08" db="EMBL/GenBank/DDBJ databases">
        <title>Genome public.</title>
        <authorList>
            <person name="Liu C."/>
            <person name="Sun Q."/>
        </authorList>
    </citation>
    <scope>NUCLEOTIDE SEQUENCE [LARGE SCALE GENOMIC DNA]</scope>
    <source>
        <strain evidence="2 3">M29</strain>
    </source>
</reference>
<dbReference type="InterPro" id="IPR051532">
    <property type="entry name" value="Ester_Hydrolysis_Enzymes"/>
</dbReference>
<dbReference type="SUPFAM" id="SSF52266">
    <property type="entry name" value="SGNH hydrolase"/>
    <property type="match status" value="1"/>
</dbReference>
<proteinExistence type="predicted"/>
<organism evidence="2 3">
    <name type="scientific">Blautia difficilis</name>
    <dbReference type="NCBI Taxonomy" id="2763027"/>
    <lineage>
        <taxon>Bacteria</taxon>
        <taxon>Bacillati</taxon>
        <taxon>Bacillota</taxon>
        <taxon>Clostridia</taxon>
        <taxon>Lachnospirales</taxon>
        <taxon>Lachnospiraceae</taxon>
        <taxon>Blautia</taxon>
    </lineage>
</organism>
<feature type="domain" description="SGNH hydrolase-type esterase" evidence="1">
    <location>
        <begin position="5"/>
        <end position="188"/>
    </location>
</feature>
<protein>
    <submittedName>
        <fullName evidence="2">SGNH/GDSL hydrolase family protein</fullName>
    </submittedName>
</protein>
<keyword evidence="2" id="KW-0378">Hydrolase</keyword>
<dbReference type="Proteomes" id="UP000649826">
    <property type="component" value="Unassembled WGS sequence"/>
</dbReference>
<dbReference type="InterPro" id="IPR036514">
    <property type="entry name" value="SGNH_hydro_sf"/>
</dbReference>
<evidence type="ECO:0000313" key="2">
    <source>
        <dbReference type="EMBL" id="MBC5779287.1"/>
    </source>
</evidence>
<dbReference type="PANTHER" id="PTHR30383:SF5">
    <property type="entry name" value="SGNH HYDROLASE-TYPE ESTERASE DOMAIN-CONTAINING PROTEIN"/>
    <property type="match status" value="1"/>
</dbReference>
<dbReference type="Gene3D" id="3.40.50.1110">
    <property type="entry name" value="SGNH hydrolase"/>
    <property type="match status" value="1"/>
</dbReference>
<dbReference type="RefSeq" id="WP_019160510.1">
    <property type="nucleotide sequence ID" value="NZ_JACOQG010000007.1"/>
</dbReference>
<gene>
    <name evidence="2" type="ORF">H8Z82_06380</name>
</gene>
<keyword evidence="3" id="KW-1185">Reference proteome</keyword>
<dbReference type="GO" id="GO:0016787">
    <property type="term" value="F:hydrolase activity"/>
    <property type="evidence" value="ECO:0007669"/>
    <property type="project" value="UniProtKB-KW"/>
</dbReference>
<evidence type="ECO:0000259" key="1">
    <source>
        <dbReference type="Pfam" id="PF13472"/>
    </source>
</evidence>
<dbReference type="Pfam" id="PF13472">
    <property type="entry name" value="Lipase_GDSL_2"/>
    <property type="match status" value="1"/>
</dbReference>
<name>A0ABR7IGX4_9FIRM</name>
<dbReference type="InterPro" id="IPR013830">
    <property type="entry name" value="SGNH_hydro"/>
</dbReference>
<accession>A0ABR7IGX4</accession>